<sequence length="67" mass="7509">MTIKSAEALSFLTSSIHKSLSVSAWKYLTLLLLLLKPHFFHISGIAFKIDNNGINPEYKITNEADSE</sequence>
<dbReference type="EMBL" id="NBII01000007">
    <property type="protein sequence ID" value="PAV16902.1"/>
    <property type="molecule type" value="Genomic_DNA"/>
</dbReference>
<dbReference type="AlphaFoldDB" id="A0A286UBD2"/>
<protein>
    <submittedName>
        <fullName evidence="1">Uncharacterized protein</fullName>
    </submittedName>
</protein>
<proteinExistence type="predicted"/>
<accession>A0A286UBD2</accession>
<dbReference type="InParanoid" id="A0A286UBD2"/>
<reference evidence="1 2" key="1">
    <citation type="journal article" date="2017" name="Mol. Ecol.">
        <title>Comparative and population genomic landscape of Phellinus noxius: A hypervariable fungus causing root rot in trees.</title>
        <authorList>
            <person name="Chung C.L."/>
            <person name="Lee T.J."/>
            <person name="Akiba M."/>
            <person name="Lee H.H."/>
            <person name="Kuo T.H."/>
            <person name="Liu D."/>
            <person name="Ke H.M."/>
            <person name="Yokoi T."/>
            <person name="Roa M.B."/>
            <person name="Lu M.J."/>
            <person name="Chang Y.Y."/>
            <person name="Ann P.J."/>
            <person name="Tsai J.N."/>
            <person name="Chen C.Y."/>
            <person name="Tzean S.S."/>
            <person name="Ota Y."/>
            <person name="Hattori T."/>
            <person name="Sahashi N."/>
            <person name="Liou R.F."/>
            <person name="Kikuchi T."/>
            <person name="Tsai I.J."/>
        </authorList>
    </citation>
    <scope>NUCLEOTIDE SEQUENCE [LARGE SCALE GENOMIC DNA]</scope>
    <source>
        <strain evidence="1 2">FFPRI411160</strain>
    </source>
</reference>
<gene>
    <name evidence="1" type="ORF">PNOK_0696600</name>
</gene>
<evidence type="ECO:0000313" key="1">
    <source>
        <dbReference type="EMBL" id="PAV16902.1"/>
    </source>
</evidence>
<name>A0A286UBD2_9AGAM</name>
<organism evidence="1 2">
    <name type="scientific">Pyrrhoderma noxium</name>
    <dbReference type="NCBI Taxonomy" id="2282107"/>
    <lineage>
        <taxon>Eukaryota</taxon>
        <taxon>Fungi</taxon>
        <taxon>Dikarya</taxon>
        <taxon>Basidiomycota</taxon>
        <taxon>Agaricomycotina</taxon>
        <taxon>Agaricomycetes</taxon>
        <taxon>Hymenochaetales</taxon>
        <taxon>Hymenochaetaceae</taxon>
        <taxon>Pyrrhoderma</taxon>
    </lineage>
</organism>
<comment type="caution">
    <text evidence="1">The sequence shown here is derived from an EMBL/GenBank/DDBJ whole genome shotgun (WGS) entry which is preliminary data.</text>
</comment>
<keyword evidence="2" id="KW-1185">Reference proteome</keyword>
<dbReference type="Proteomes" id="UP000217199">
    <property type="component" value="Unassembled WGS sequence"/>
</dbReference>
<evidence type="ECO:0000313" key="2">
    <source>
        <dbReference type="Proteomes" id="UP000217199"/>
    </source>
</evidence>